<evidence type="ECO:0000313" key="1">
    <source>
        <dbReference type="EMBL" id="GAY56900.1"/>
    </source>
</evidence>
<sequence length="82" mass="9029">MTLGSGGSSVVVLETSYLKSLLDSESTYNAYNCERKMNNSVTLEVGKTNEQQFHYVICLIAIAENSLVENLYGVSKMKNKAT</sequence>
<comment type="caution">
    <text evidence="1">The sequence shown here is derived from an EMBL/GenBank/DDBJ whole genome shotgun (WGS) entry which is preliminary data.</text>
</comment>
<proteinExistence type="predicted"/>
<protein>
    <submittedName>
        <fullName evidence="1">Uncharacterized protein</fullName>
    </submittedName>
</protein>
<evidence type="ECO:0000313" key="2">
    <source>
        <dbReference type="Proteomes" id="UP000236630"/>
    </source>
</evidence>
<dbReference type="Proteomes" id="UP000236630">
    <property type="component" value="Unassembled WGS sequence"/>
</dbReference>
<gene>
    <name evidence="1" type="ORF">CUMW_175460</name>
</gene>
<dbReference type="EMBL" id="BDQV01000148">
    <property type="protein sequence ID" value="GAY56900.1"/>
    <property type="molecule type" value="Genomic_DNA"/>
</dbReference>
<name>A0A2H5PX00_CITUN</name>
<reference evidence="1 2" key="1">
    <citation type="journal article" date="2017" name="Front. Genet.">
        <title>Draft sequencing of the heterozygous diploid genome of Satsuma (Citrus unshiu Marc.) using a hybrid assembly approach.</title>
        <authorList>
            <person name="Shimizu T."/>
            <person name="Tanizawa Y."/>
            <person name="Mochizuki T."/>
            <person name="Nagasaki H."/>
            <person name="Yoshioka T."/>
            <person name="Toyoda A."/>
            <person name="Fujiyama A."/>
            <person name="Kaminuma E."/>
            <person name="Nakamura Y."/>
        </authorList>
    </citation>
    <scope>NUCLEOTIDE SEQUENCE [LARGE SCALE GENOMIC DNA]</scope>
    <source>
        <strain evidence="2">cv. Miyagawa wase</strain>
    </source>
</reference>
<accession>A0A2H5PX00</accession>
<organism evidence="1 2">
    <name type="scientific">Citrus unshiu</name>
    <name type="common">Satsuma mandarin</name>
    <name type="synonym">Citrus nobilis var. unshiu</name>
    <dbReference type="NCBI Taxonomy" id="55188"/>
    <lineage>
        <taxon>Eukaryota</taxon>
        <taxon>Viridiplantae</taxon>
        <taxon>Streptophyta</taxon>
        <taxon>Embryophyta</taxon>
        <taxon>Tracheophyta</taxon>
        <taxon>Spermatophyta</taxon>
        <taxon>Magnoliopsida</taxon>
        <taxon>eudicotyledons</taxon>
        <taxon>Gunneridae</taxon>
        <taxon>Pentapetalae</taxon>
        <taxon>rosids</taxon>
        <taxon>malvids</taxon>
        <taxon>Sapindales</taxon>
        <taxon>Rutaceae</taxon>
        <taxon>Aurantioideae</taxon>
        <taxon>Citrus</taxon>
    </lineage>
</organism>
<dbReference type="AlphaFoldDB" id="A0A2H5PX00"/>
<keyword evidence="2" id="KW-1185">Reference proteome</keyword>